<organism evidence="1 2">
    <name type="scientific">Schistosoma margrebowiei</name>
    <dbReference type="NCBI Taxonomy" id="48269"/>
    <lineage>
        <taxon>Eukaryota</taxon>
        <taxon>Metazoa</taxon>
        <taxon>Spiralia</taxon>
        <taxon>Lophotrochozoa</taxon>
        <taxon>Platyhelminthes</taxon>
        <taxon>Trematoda</taxon>
        <taxon>Digenea</taxon>
        <taxon>Strigeidida</taxon>
        <taxon>Schistosomatoidea</taxon>
        <taxon>Schistosomatidae</taxon>
        <taxon>Schistosoma</taxon>
    </lineage>
</organism>
<sequence>MDSKSIKSCEFIIKANLPVWSQAIEVMAVGCANILITYDFSEGTHIDTTPSLCPVQITPLEGF</sequence>
<dbReference type="AlphaFoldDB" id="A0A183N918"/>
<evidence type="ECO:0000313" key="1">
    <source>
        <dbReference type="EMBL" id="VDP52833.1"/>
    </source>
</evidence>
<keyword evidence="2" id="KW-1185">Reference proteome</keyword>
<protein>
    <submittedName>
        <fullName evidence="1">Uncharacterized protein</fullName>
    </submittedName>
</protein>
<reference evidence="1 2" key="1">
    <citation type="submission" date="2018-11" db="EMBL/GenBank/DDBJ databases">
        <authorList>
            <consortium name="Pathogen Informatics"/>
        </authorList>
    </citation>
    <scope>NUCLEOTIDE SEQUENCE [LARGE SCALE GENOMIC DNA]</scope>
    <source>
        <strain evidence="1 2">Zambia</strain>
    </source>
</reference>
<name>A0A183N918_9TREM</name>
<proteinExistence type="predicted"/>
<evidence type="ECO:0000313" key="2">
    <source>
        <dbReference type="Proteomes" id="UP000277204"/>
    </source>
</evidence>
<gene>
    <name evidence="1" type="ORF">SMRZ_LOCUS24793</name>
</gene>
<dbReference type="Proteomes" id="UP000277204">
    <property type="component" value="Unassembled WGS sequence"/>
</dbReference>
<accession>A0A183N918</accession>
<dbReference type="EMBL" id="UZAI01020691">
    <property type="protein sequence ID" value="VDP52833.1"/>
    <property type="molecule type" value="Genomic_DNA"/>
</dbReference>